<evidence type="ECO:0000313" key="1">
    <source>
        <dbReference type="EMBL" id="RIW17838.1"/>
    </source>
</evidence>
<protein>
    <submittedName>
        <fullName evidence="1">Uncharacterized protein</fullName>
    </submittedName>
</protein>
<name>A0A8B3DTJ4_VIBHA</name>
<organism evidence="1 2">
    <name type="scientific">Vibrio harveyi</name>
    <name type="common">Beneckea harveyi</name>
    <dbReference type="NCBI Taxonomy" id="669"/>
    <lineage>
        <taxon>Bacteria</taxon>
        <taxon>Pseudomonadati</taxon>
        <taxon>Pseudomonadota</taxon>
        <taxon>Gammaproteobacteria</taxon>
        <taxon>Vibrionales</taxon>
        <taxon>Vibrionaceae</taxon>
        <taxon>Vibrio</taxon>
    </lineage>
</organism>
<dbReference type="RefSeq" id="WP_114091648.1">
    <property type="nucleotide sequence ID" value="NZ_QOUW02000007.1"/>
</dbReference>
<proteinExistence type="predicted"/>
<accession>A0A8B3DTJ4</accession>
<reference evidence="1 2" key="1">
    <citation type="submission" date="2018-08" db="EMBL/GenBank/DDBJ databases">
        <title>Vibrio harveyi strains pathogenic to white snook Centropomus viridis Lockington (1877) and potential probiotic bacteria.</title>
        <authorList>
            <person name="Soto-Rodriguez S."/>
            <person name="Gomez-Gil B."/>
            <person name="Lozano-Olvera R."/>
        </authorList>
    </citation>
    <scope>NUCLEOTIDE SEQUENCE [LARGE SCALE GENOMIC DNA]</scope>
    <source>
        <strain evidence="1 2">CAIM 1508</strain>
    </source>
</reference>
<dbReference type="AlphaFoldDB" id="A0A8B3DTJ4"/>
<gene>
    <name evidence="1" type="ORF">DS957_003450</name>
</gene>
<comment type="caution">
    <text evidence="1">The sequence shown here is derived from an EMBL/GenBank/DDBJ whole genome shotgun (WGS) entry which is preliminary data.</text>
</comment>
<dbReference type="Proteomes" id="UP000253437">
    <property type="component" value="Unassembled WGS sequence"/>
</dbReference>
<evidence type="ECO:0000313" key="2">
    <source>
        <dbReference type="Proteomes" id="UP000253437"/>
    </source>
</evidence>
<sequence>MQPDLKLVEVNPTPRPERLSPLTDDQIKQLGYLGALAQRKRFAASLIVNLYNSHVVGADMYNLMGYASSESSDTLLESVMLISQLCMYCESHEIYGSDFVEGLIELWDFRNTGDDS</sequence>
<dbReference type="EMBL" id="QOUW02000007">
    <property type="protein sequence ID" value="RIW17838.1"/>
    <property type="molecule type" value="Genomic_DNA"/>
</dbReference>